<reference evidence="1" key="1">
    <citation type="submission" date="2020-08" db="EMBL/GenBank/DDBJ databases">
        <title>Multicomponent nature underlies the extraordinary mechanical properties of spider dragline silk.</title>
        <authorList>
            <person name="Kono N."/>
            <person name="Nakamura H."/>
            <person name="Mori M."/>
            <person name="Yoshida Y."/>
            <person name="Ohtoshi R."/>
            <person name="Malay A.D."/>
            <person name="Moran D.A.P."/>
            <person name="Tomita M."/>
            <person name="Numata K."/>
            <person name="Arakawa K."/>
        </authorList>
    </citation>
    <scope>NUCLEOTIDE SEQUENCE</scope>
</reference>
<protein>
    <submittedName>
        <fullName evidence="1">Uncharacterized protein</fullName>
    </submittedName>
</protein>
<dbReference type="AlphaFoldDB" id="A0A8X6XJ86"/>
<dbReference type="Proteomes" id="UP000886998">
    <property type="component" value="Unassembled WGS sequence"/>
</dbReference>
<sequence length="107" mass="11794">MHMIPGMDPQRGLWNCAISTLVQRSSGDKLLGSDLYQELRLKAKNSFRSRDGPSRVKYTYISKVTPKGDDLSKSIEEGVKSRAKITHGWDAIPCLSPIGTKDSSVEG</sequence>
<dbReference type="EMBL" id="BMAV01009784">
    <property type="protein sequence ID" value="GFY54234.1"/>
    <property type="molecule type" value="Genomic_DNA"/>
</dbReference>
<keyword evidence="2" id="KW-1185">Reference proteome</keyword>
<evidence type="ECO:0000313" key="2">
    <source>
        <dbReference type="Proteomes" id="UP000886998"/>
    </source>
</evidence>
<proteinExistence type="predicted"/>
<name>A0A8X6XJ86_9ARAC</name>
<dbReference type="OrthoDB" id="10400001at2759"/>
<evidence type="ECO:0000313" key="1">
    <source>
        <dbReference type="EMBL" id="GFY54234.1"/>
    </source>
</evidence>
<comment type="caution">
    <text evidence="1">The sequence shown here is derived from an EMBL/GenBank/DDBJ whole genome shotgun (WGS) entry which is preliminary data.</text>
</comment>
<gene>
    <name evidence="1" type="ORF">TNIN_114081</name>
</gene>
<accession>A0A8X6XJ86</accession>
<organism evidence="1 2">
    <name type="scientific">Trichonephila inaurata madagascariensis</name>
    <dbReference type="NCBI Taxonomy" id="2747483"/>
    <lineage>
        <taxon>Eukaryota</taxon>
        <taxon>Metazoa</taxon>
        <taxon>Ecdysozoa</taxon>
        <taxon>Arthropoda</taxon>
        <taxon>Chelicerata</taxon>
        <taxon>Arachnida</taxon>
        <taxon>Araneae</taxon>
        <taxon>Araneomorphae</taxon>
        <taxon>Entelegynae</taxon>
        <taxon>Araneoidea</taxon>
        <taxon>Nephilidae</taxon>
        <taxon>Trichonephila</taxon>
        <taxon>Trichonephila inaurata</taxon>
    </lineage>
</organism>